<gene>
    <name evidence="1" type="ORF">GPX89_30705</name>
</gene>
<evidence type="ECO:0000313" key="2">
    <source>
        <dbReference type="Proteomes" id="UP000466794"/>
    </source>
</evidence>
<reference evidence="1 2" key="1">
    <citation type="submission" date="2019-12" db="EMBL/GenBank/DDBJ databases">
        <title>Nocardia sp. nov. ET3-3 isolated from soil.</title>
        <authorList>
            <person name="Kanchanasin P."/>
            <person name="Tanasupawat S."/>
            <person name="Yuki M."/>
            <person name="Kudo T."/>
        </authorList>
    </citation>
    <scope>NUCLEOTIDE SEQUENCE [LARGE SCALE GENOMIC DNA]</scope>
    <source>
        <strain evidence="1 2">ET3-3</strain>
    </source>
</reference>
<organism evidence="1 2">
    <name type="scientific">Nocardia terrae</name>
    <dbReference type="NCBI Taxonomy" id="2675851"/>
    <lineage>
        <taxon>Bacteria</taxon>
        <taxon>Bacillati</taxon>
        <taxon>Actinomycetota</taxon>
        <taxon>Actinomycetes</taxon>
        <taxon>Mycobacteriales</taxon>
        <taxon>Nocardiaceae</taxon>
        <taxon>Nocardia</taxon>
    </lineage>
</organism>
<proteinExistence type="predicted"/>
<dbReference type="AlphaFoldDB" id="A0A7K1V667"/>
<protein>
    <recommendedName>
        <fullName evidence="3">ESX-1 secretion-associated protein</fullName>
    </recommendedName>
</protein>
<evidence type="ECO:0008006" key="3">
    <source>
        <dbReference type="Google" id="ProtNLM"/>
    </source>
</evidence>
<dbReference type="Proteomes" id="UP000466794">
    <property type="component" value="Unassembled WGS sequence"/>
</dbReference>
<evidence type="ECO:0000313" key="1">
    <source>
        <dbReference type="EMBL" id="MVU81598.1"/>
    </source>
</evidence>
<sequence length="101" mass="10324">MGGRLDVNPERVRALASGFKDASTTLGGMTDHDSADQITTGLADTAVGGACTEVASAIGGAFTAISGHYDTLHTHAHNGANDYIETEDVSVDKFTNLGDAV</sequence>
<dbReference type="EMBL" id="WRPP01000006">
    <property type="protein sequence ID" value="MVU81598.1"/>
    <property type="molecule type" value="Genomic_DNA"/>
</dbReference>
<accession>A0A7K1V667</accession>
<keyword evidence="2" id="KW-1185">Reference proteome</keyword>
<comment type="caution">
    <text evidence="1">The sequence shown here is derived from an EMBL/GenBank/DDBJ whole genome shotgun (WGS) entry which is preliminary data.</text>
</comment>
<name>A0A7K1V667_9NOCA</name>